<dbReference type="GO" id="GO:0035438">
    <property type="term" value="F:cyclic-di-GMP binding"/>
    <property type="evidence" value="ECO:0007669"/>
    <property type="project" value="InterPro"/>
</dbReference>
<dbReference type="OrthoDB" id="2877161at2"/>
<dbReference type="EMBL" id="CP013659">
    <property type="protein sequence ID" value="ALS75353.1"/>
    <property type="molecule type" value="Genomic_DNA"/>
</dbReference>
<name>A0A0U2N579_9BACL</name>
<dbReference type="KEGG" id="prt:AUC31_09020"/>
<keyword evidence="3" id="KW-1185">Reference proteome</keyword>
<feature type="domain" description="PilZ" evidence="1">
    <location>
        <begin position="4"/>
        <end position="94"/>
    </location>
</feature>
<protein>
    <recommendedName>
        <fullName evidence="1">PilZ domain-containing protein</fullName>
    </recommendedName>
</protein>
<accession>A0A0U2N579</accession>
<dbReference type="InterPro" id="IPR009875">
    <property type="entry name" value="PilZ_domain"/>
</dbReference>
<evidence type="ECO:0000259" key="1">
    <source>
        <dbReference type="Pfam" id="PF07238"/>
    </source>
</evidence>
<reference evidence="2" key="1">
    <citation type="submission" date="2016-01" db="EMBL/GenBank/DDBJ databases">
        <title>Complete genome of Planococcus rifietoensis type strain M8.</title>
        <authorList>
            <person name="See-Too W.S."/>
        </authorList>
    </citation>
    <scope>NUCLEOTIDE SEQUENCE [LARGE SCALE GENOMIC DNA]</scope>
    <source>
        <strain evidence="2">M8</strain>
    </source>
</reference>
<evidence type="ECO:0000313" key="2">
    <source>
        <dbReference type="EMBL" id="ALS75353.1"/>
    </source>
</evidence>
<dbReference type="RefSeq" id="WP_058382060.1">
    <property type="nucleotide sequence ID" value="NZ_CP013659.2"/>
</dbReference>
<sequence length="116" mass="13331">MSDNRREFFRVSFVRAITGKVGLSEKEEVLVDISSLSAGGLVFEAYLDFALYEQVICSFELLGEPFQLEGKIIRKVAKEHNFEYAVQFNAGQRSVSKLFQQLNTYQIRKRKSVLND</sequence>
<dbReference type="Pfam" id="PF07238">
    <property type="entry name" value="PilZ"/>
    <property type="match status" value="1"/>
</dbReference>
<dbReference type="Gene3D" id="2.40.10.220">
    <property type="entry name" value="predicted glycosyltransferase like domains"/>
    <property type="match status" value="1"/>
</dbReference>
<dbReference type="AlphaFoldDB" id="A0A0U2N579"/>
<proteinExistence type="predicted"/>
<gene>
    <name evidence="2" type="ORF">AUC31_09020</name>
</gene>
<dbReference type="Proteomes" id="UP000067683">
    <property type="component" value="Chromosome"/>
</dbReference>
<evidence type="ECO:0000313" key="3">
    <source>
        <dbReference type="Proteomes" id="UP000067683"/>
    </source>
</evidence>
<organism evidence="2 3">
    <name type="scientific">Planococcus rifietoensis</name>
    <dbReference type="NCBI Taxonomy" id="200991"/>
    <lineage>
        <taxon>Bacteria</taxon>
        <taxon>Bacillati</taxon>
        <taxon>Bacillota</taxon>
        <taxon>Bacilli</taxon>
        <taxon>Bacillales</taxon>
        <taxon>Caryophanaceae</taxon>
        <taxon>Planococcus</taxon>
    </lineage>
</organism>
<dbReference type="STRING" id="200991.AUC31_09020"/>